<dbReference type="EMBL" id="CP006664">
    <property type="protein sequence ID" value="AIJ08994.1"/>
    <property type="molecule type" value="Genomic_DNA"/>
</dbReference>
<sequence length="97" mass="10868">MRHFRHVKSPDIRLCCEGACPSGCHAIKRGRNGLRTAAGRRQYARHSQIFREYHHIDPVGQALTSICPWEAGFGIYWAGRRGESGDGGGRIDALRHN</sequence>
<accession>A0A076LTV0</accession>
<proteinExistence type="predicted"/>
<dbReference type="KEGG" id="ete:ETEE_2556"/>
<protein>
    <submittedName>
        <fullName evidence="1">Uncharacterized protein</fullName>
    </submittedName>
</protein>
<gene>
    <name evidence="1" type="ORF">ETEE_2556</name>
</gene>
<evidence type="ECO:0000313" key="1">
    <source>
        <dbReference type="EMBL" id="AIJ08994.1"/>
    </source>
</evidence>
<organism evidence="1 2">
    <name type="scientific">Edwardsiella anguillarum ET080813</name>
    <dbReference type="NCBI Taxonomy" id="667120"/>
    <lineage>
        <taxon>Bacteria</taxon>
        <taxon>Pseudomonadati</taxon>
        <taxon>Pseudomonadota</taxon>
        <taxon>Gammaproteobacteria</taxon>
        <taxon>Enterobacterales</taxon>
        <taxon>Hafniaceae</taxon>
        <taxon>Edwardsiella</taxon>
    </lineage>
</organism>
<dbReference type="HOGENOM" id="CLU_2342313_0_0_6"/>
<evidence type="ECO:0000313" key="2">
    <source>
        <dbReference type="Proteomes" id="UP000028681"/>
    </source>
</evidence>
<name>A0A076LTV0_9GAMM</name>
<dbReference type="Proteomes" id="UP000028681">
    <property type="component" value="Chromosome"/>
</dbReference>
<reference evidence="1 2" key="1">
    <citation type="journal article" date="2012" name="PLoS ONE">
        <title>Edwardsiella comparative phylogenomics reveal the new intra/inter-species taxonomic relationships, virulence evolution and niche adaptation mechanisms.</title>
        <authorList>
            <person name="Yang M."/>
            <person name="Lv Y."/>
            <person name="Xiao J."/>
            <person name="Wu H."/>
            <person name="Zheng H."/>
            <person name="Liu Q."/>
            <person name="Zhang Y."/>
            <person name="Wang Q."/>
        </authorList>
    </citation>
    <scope>NUCLEOTIDE SEQUENCE [LARGE SCALE GENOMIC DNA]</scope>
    <source>
        <strain evidence="2">080813</strain>
    </source>
</reference>
<dbReference type="AlphaFoldDB" id="A0A076LTV0"/>